<dbReference type="NCBIfam" id="TIGR01965">
    <property type="entry name" value="VCBS_repeat"/>
    <property type="match status" value="2"/>
</dbReference>
<dbReference type="SMART" id="SM00112">
    <property type="entry name" value="CA"/>
    <property type="match status" value="4"/>
</dbReference>
<evidence type="ECO:0000256" key="7">
    <source>
        <dbReference type="ARBA" id="ARBA00023136"/>
    </source>
</evidence>
<organism evidence="9 10">
    <name type="scientific">Altericroceibacterium indicum</name>
    <dbReference type="NCBI Taxonomy" id="374177"/>
    <lineage>
        <taxon>Bacteria</taxon>
        <taxon>Pseudomonadati</taxon>
        <taxon>Pseudomonadota</taxon>
        <taxon>Alphaproteobacteria</taxon>
        <taxon>Sphingomonadales</taxon>
        <taxon>Erythrobacteraceae</taxon>
        <taxon>Altericroceibacterium</taxon>
    </lineage>
</organism>
<dbReference type="PANTHER" id="PTHR24025">
    <property type="entry name" value="DESMOGLEIN FAMILY MEMBER"/>
    <property type="match status" value="1"/>
</dbReference>
<dbReference type="PANTHER" id="PTHR24025:SF23">
    <property type="entry name" value="NEURAL-CADHERIN"/>
    <property type="match status" value="1"/>
</dbReference>
<dbReference type="InterPro" id="IPR015919">
    <property type="entry name" value="Cadherin-like_sf"/>
</dbReference>
<protein>
    <recommendedName>
        <fullName evidence="8">Cadherin domain-containing protein</fullName>
    </recommendedName>
</protein>
<dbReference type="InterPro" id="IPR040853">
    <property type="entry name" value="RapA2_cadherin-like"/>
</dbReference>
<dbReference type="GO" id="GO:0016020">
    <property type="term" value="C:membrane"/>
    <property type="evidence" value="ECO:0007669"/>
    <property type="project" value="UniProtKB-SubCell"/>
</dbReference>
<evidence type="ECO:0000256" key="5">
    <source>
        <dbReference type="ARBA" id="ARBA00022889"/>
    </source>
</evidence>
<dbReference type="InterPro" id="IPR010221">
    <property type="entry name" value="VCBS_dom"/>
</dbReference>
<feature type="domain" description="Cadherin" evidence="8">
    <location>
        <begin position="14"/>
        <end position="97"/>
    </location>
</feature>
<dbReference type="GO" id="GO:0007156">
    <property type="term" value="P:homophilic cell adhesion via plasma membrane adhesion molecules"/>
    <property type="evidence" value="ECO:0007669"/>
    <property type="project" value="InterPro"/>
</dbReference>
<gene>
    <name evidence="9" type="ORF">GRI39_14365</name>
</gene>
<dbReference type="EMBL" id="WTYQ01000018">
    <property type="protein sequence ID" value="MXP27200.1"/>
    <property type="molecule type" value="Genomic_DNA"/>
</dbReference>
<dbReference type="InterPro" id="IPR013783">
    <property type="entry name" value="Ig-like_fold"/>
</dbReference>
<comment type="subcellular location">
    <subcellularLocation>
        <location evidence="1">Membrane</location>
    </subcellularLocation>
</comment>
<feature type="domain" description="Cadherin" evidence="8">
    <location>
        <begin position="97"/>
        <end position="198"/>
    </location>
</feature>
<dbReference type="InterPro" id="IPR002126">
    <property type="entry name" value="Cadherin-like_dom"/>
</dbReference>
<accession>A0A845AAC4</accession>
<dbReference type="InterPro" id="IPR050971">
    <property type="entry name" value="Cadherin-domain_protein"/>
</dbReference>
<feature type="domain" description="Cadherin" evidence="8">
    <location>
        <begin position="297"/>
        <end position="397"/>
    </location>
</feature>
<keyword evidence="3" id="KW-0677">Repeat</keyword>
<dbReference type="Gene3D" id="2.60.40.10">
    <property type="entry name" value="Immunoglobulins"/>
    <property type="match status" value="1"/>
</dbReference>
<evidence type="ECO:0000313" key="9">
    <source>
        <dbReference type="EMBL" id="MXP27200.1"/>
    </source>
</evidence>
<evidence type="ECO:0000256" key="3">
    <source>
        <dbReference type="ARBA" id="ARBA00022737"/>
    </source>
</evidence>
<feature type="non-terminal residue" evidence="9">
    <location>
        <position position="480"/>
    </location>
</feature>
<keyword evidence="10" id="KW-1185">Reference proteome</keyword>
<dbReference type="SUPFAM" id="SSF49313">
    <property type="entry name" value="Cadherin-like"/>
    <property type="match status" value="5"/>
</dbReference>
<dbReference type="InterPro" id="IPR006644">
    <property type="entry name" value="Cadg"/>
</dbReference>
<dbReference type="GO" id="GO:0005509">
    <property type="term" value="F:calcium ion binding"/>
    <property type="evidence" value="ECO:0007669"/>
    <property type="project" value="InterPro"/>
</dbReference>
<feature type="domain" description="Cadherin" evidence="8">
    <location>
        <begin position="211"/>
        <end position="297"/>
    </location>
</feature>
<dbReference type="AlphaFoldDB" id="A0A845AAC4"/>
<dbReference type="RefSeq" id="WP_160740416.1">
    <property type="nucleotide sequence ID" value="NZ_WTYQ01000018.1"/>
</dbReference>
<evidence type="ECO:0000256" key="1">
    <source>
        <dbReference type="ARBA" id="ARBA00004370"/>
    </source>
</evidence>
<dbReference type="Proteomes" id="UP000460561">
    <property type="component" value="Unassembled WGS sequence"/>
</dbReference>
<dbReference type="GO" id="GO:0005911">
    <property type="term" value="C:cell-cell junction"/>
    <property type="evidence" value="ECO:0007669"/>
    <property type="project" value="TreeGrafter"/>
</dbReference>
<dbReference type="SMART" id="SM00736">
    <property type="entry name" value="CADG"/>
    <property type="match status" value="4"/>
</dbReference>
<keyword evidence="2" id="KW-0812">Transmembrane</keyword>
<dbReference type="Gene3D" id="2.60.40.60">
    <property type="entry name" value="Cadherins"/>
    <property type="match status" value="4"/>
</dbReference>
<evidence type="ECO:0000256" key="2">
    <source>
        <dbReference type="ARBA" id="ARBA00022692"/>
    </source>
</evidence>
<keyword evidence="4" id="KW-0106">Calcium</keyword>
<sequence>MITSGLSLTVAENGTAVGTVAATDDDGDGLTFSLTGGADADLFTIDAATGALSFKVAPDYEAGQTSFVVEVSVSDGTIVTSDTVTITLTDVNEAPVITSALDVTVIEGDAGPVLFEAEDPDGDTLSWSIEPGGDGALFTIDGATGEISFKTAPDYANPADSDGDNVYALTITVDDGNGKSVTQDVTITVTDTNEAPEITSGGSVSLDENTTAVLSVVASDSDGDSLSYAIAGGADGALFTINAAGELSFKAAPDFENPADSDGDNVYDVIVSVSDGVTTTQQSVTVTVNDVNDAPVLTGPSGLSLAENTKTVGTITASDDEGDDLTFSLTGGVDADLFTINATTGALSFKVAPDYEAPGDDDGDNAYQLEVTVSDGTTSTVQQITVSVTDANDAPVITSSNAVTITENRSNVMIASASDVDSGDTLVWSIAGGADKDLFTVDSATGALSFITAPDYEAPSSFDGGNVYAVVLQVSDGNGG</sequence>
<evidence type="ECO:0000259" key="8">
    <source>
        <dbReference type="PROSITE" id="PS50268"/>
    </source>
</evidence>
<evidence type="ECO:0000313" key="10">
    <source>
        <dbReference type="Proteomes" id="UP000460561"/>
    </source>
</evidence>
<dbReference type="PROSITE" id="PS50268">
    <property type="entry name" value="CADHERIN_2"/>
    <property type="match status" value="5"/>
</dbReference>
<evidence type="ECO:0000256" key="4">
    <source>
        <dbReference type="ARBA" id="ARBA00022837"/>
    </source>
</evidence>
<dbReference type="OrthoDB" id="7413300at2"/>
<keyword evidence="5" id="KW-0130">Cell adhesion</keyword>
<dbReference type="Pfam" id="PF17963">
    <property type="entry name" value="Big_9"/>
    <property type="match status" value="1"/>
</dbReference>
<keyword evidence="7" id="KW-0472">Membrane</keyword>
<reference evidence="9 10" key="1">
    <citation type="submission" date="2019-12" db="EMBL/GenBank/DDBJ databases">
        <title>Genomic-based taxomic classification of the family Erythrobacteraceae.</title>
        <authorList>
            <person name="Xu L."/>
        </authorList>
    </citation>
    <scope>NUCLEOTIDE SEQUENCE [LARGE SCALE GENOMIC DNA]</scope>
    <source>
        <strain evidence="9 10">DSM 18604</strain>
    </source>
</reference>
<keyword evidence="6" id="KW-1133">Transmembrane helix</keyword>
<evidence type="ECO:0000256" key="6">
    <source>
        <dbReference type="ARBA" id="ARBA00022989"/>
    </source>
</evidence>
<dbReference type="Pfam" id="PF17803">
    <property type="entry name" value="Cadherin_4"/>
    <property type="match status" value="3"/>
</dbReference>
<comment type="caution">
    <text evidence="9">The sequence shown here is derived from an EMBL/GenBank/DDBJ whole genome shotgun (WGS) entry which is preliminary data.</text>
</comment>
<dbReference type="CDD" id="cd11304">
    <property type="entry name" value="Cadherin_repeat"/>
    <property type="match status" value="5"/>
</dbReference>
<name>A0A845AAC4_9SPHN</name>
<dbReference type="PRINTS" id="PR00205">
    <property type="entry name" value="CADHERIN"/>
</dbReference>
<proteinExistence type="predicted"/>
<feature type="domain" description="Cadherin" evidence="8">
    <location>
        <begin position="397"/>
        <end position="476"/>
    </location>
</feature>